<keyword evidence="2" id="KW-1133">Transmembrane helix</keyword>
<feature type="transmembrane region" description="Helical" evidence="2">
    <location>
        <begin position="294"/>
        <end position="316"/>
    </location>
</feature>
<comment type="caution">
    <text evidence="3">The sequence shown here is derived from an EMBL/GenBank/DDBJ whole genome shotgun (WGS) entry which is preliminary data.</text>
</comment>
<organism evidence="3 4">
    <name type="scientific">Podospora appendiculata</name>
    <dbReference type="NCBI Taxonomy" id="314037"/>
    <lineage>
        <taxon>Eukaryota</taxon>
        <taxon>Fungi</taxon>
        <taxon>Dikarya</taxon>
        <taxon>Ascomycota</taxon>
        <taxon>Pezizomycotina</taxon>
        <taxon>Sordariomycetes</taxon>
        <taxon>Sordariomycetidae</taxon>
        <taxon>Sordariales</taxon>
        <taxon>Podosporaceae</taxon>
        <taxon>Podospora</taxon>
    </lineage>
</organism>
<dbReference type="PANTHER" id="PTHR35041:SF3">
    <property type="entry name" value="FORMYLMETHIONINE DEFORMYLASE-LIKE PROTEIN"/>
    <property type="match status" value="1"/>
</dbReference>
<feature type="transmembrane region" description="Helical" evidence="2">
    <location>
        <begin position="195"/>
        <end position="215"/>
    </location>
</feature>
<accession>A0AAE0X825</accession>
<feature type="compositionally biased region" description="Low complexity" evidence="1">
    <location>
        <begin position="99"/>
        <end position="115"/>
    </location>
</feature>
<evidence type="ECO:0000256" key="2">
    <source>
        <dbReference type="SAM" id="Phobius"/>
    </source>
</evidence>
<gene>
    <name evidence="3" type="ORF">B0T22DRAFT_489454</name>
</gene>
<dbReference type="EMBL" id="JAULSO010000002">
    <property type="protein sequence ID" value="KAK3687593.1"/>
    <property type="molecule type" value="Genomic_DNA"/>
</dbReference>
<name>A0AAE0X825_9PEZI</name>
<evidence type="ECO:0008006" key="5">
    <source>
        <dbReference type="Google" id="ProtNLM"/>
    </source>
</evidence>
<dbReference type="AlphaFoldDB" id="A0AAE0X825"/>
<feature type="region of interest" description="Disordered" evidence="1">
    <location>
        <begin position="1"/>
        <end position="62"/>
    </location>
</feature>
<feature type="compositionally biased region" description="Polar residues" evidence="1">
    <location>
        <begin position="116"/>
        <end position="129"/>
    </location>
</feature>
<protein>
    <recommendedName>
        <fullName evidence="5">Formylmethionine deformylase-like protein</fullName>
    </recommendedName>
</protein>
<sequence length="856" mass="95127">MEPHEDAYDLRELHQHSQIGERWSPLDPAQAPDRGSTPPSPTSSLSATLRPAFDRPVSPYAPSENEITFTCVGLGISSATGQPHTQQDHLLSPEPSFFSSQGSPRRPGVPGPQRRYLSQESSFNSQDSPGSFPDTPGLPYHSQDFLLGDHHDTEYPPQAPLESADQKPEVYHQPPPPPPAPTRWSWFWTWADSAWVMYELLLVGIVLAVSHHVFYSRLDKTPADDQLKMLRYGNMLAYATKSFLATAIIFAYRQQIWATVRRKNLQLGTIDSLFAAVDDIRAMVNLEFITQTKVALGLAIVVWLFPLTVILTPATLTVSPLLETINSQCSSVRTLNFELEKNKNWRRRDLIDGYPELSLSLWNCTQAMSADNFGPFNETFFDYWTSSSWQTALVATLSAYSGKVVPRENASVETCGDGWDCRYNITFVGPGYKCDEIARGRDDNTQKLADINAPFNTNDLLPDGDYGYLAHATLGDYSTVQIDADPGGMPKMDPPYPKDLGAFRTEPVLWIGHSDLVNTSTPVPEARTDAAWNASFTPVIFRCEHYVVNYTVQFEHTQSNQATTVLSRTYLHPVINTTYIPGLDADDGTKDNITATPRANYIHPLDVDRYRVAAAYHSLGSQLRAHINGSIQHTPYIVAITEAMKTRLIDRTSYLVAPGFQHQLQTFYENMLLSLLSNPQFLAVAWAANPHEPSGRGTAADAGLRYPCTRTRTINAYNYKARDLWIVYALAITLAVAGVSFGAAALAQNNHHVRDTRLSSIVAATRASCLDDLPWKASQWGEVPAEIRAARMGYGLVADDDDAKAVAGTAGGTPRVYFGFAPEEVLDRARGRQMSVGGDLRRRAERVLTFKHWEPH</sequence>
<feature type="transmembrane region" description="Helical" evidence="2">
    <location>
        <begin position="235"/>
        <end position="252"/>
    </location>
</feature>
<evidence type="ECO:0000313" key="4">
    <source>
        <dbReference type="Proteomes" id="UP001270362"/>
    </source>
</evidence>
<keyword evidence="2" id="KW-0812">Transmembrane</keyword>
<keyword evidence="4" id="KW-1185">Reference proteome</keyword>
<proteinExistence type="predicted"/>
<dbReference type="Proteomes" id="UP001270362">
    <property type="component" value="Unassembled WGS sequence"/>
</dbReference>
<feature type="compositionally biased region" description="Polar residues" evidence="1">
    <location>
        <begin position="79"/>
        <end position="89"/>
    </location>
</feature>
<feature type="transmembrane region" description="Helical" evidence="2">
    <location>
        <begin position="725"/>
        <end position="747"/>
    </location>
</feature>
<reference evidence="3" key="1">
    <citation type="journal article" date="2023" name="Mol. Phylogenet. Evol.">
        <title>Genome-scale phylogeny and comparative genomics of the fungal order Sordariales.</title>
        <authorList>
            <person name="Hensen N."/>
            <person name="Bonometti L."/>
            <person name="Westerberg I."/>
            <person name="Brannstrom I.O."/>
            <person name="Guillou S."/>
            <person name="Cros-Aarteil S."/>
            <person name="Calhoun S."/>
            <person name="Haridas S."/>
            <person name="Kuo A."/>
            <person name="Mondo S."/>
            <person name="Pangilinan J."/>
            <person name="Riley R."/>
            <person name="LaButti K."/>
            <person name="Andreopoulos B."/>
            <person name="Lipzen A."/>
            <person name="Chen C."/>
            <person name="Yan M."/>
            <person name="Daum C."/>
            <person name="Ng V."/>
            <person name="Clum A."/>
            <person name="Steindorff A."/>
            <person name="Ohm R.A."/>
            <person name="Martin F."/>
            <person name="Silar P."/>
            <person name="Natvig D.O."/>
            <person name="Lalanne C."/>
            <person name="Gautier V."/>
            <person name="Ament-Velasquez S.L."/>
            <person name="Kruys A."/>
            <person name="Hutchinson M.I."/>
            <person name="Powell A.J."/>
            <person name="Barry K."/>
            <person name="Miller A.N."/>
            <person name="Grigoriev I.V."/>
            <person name="Debuchy R."/>
            <person name="Gladieux P."/>
            <person name="Hiltunen Thoren M."/>
            <person name="Johannesson H."/>
        </authorList>
    </citation>
    <scope>NUCLEOTIDE SEQUENCE</scope>
    <source>
        <strain evidence="3">CBS 314.62</strain>
    </source>
</reference>
<reference evidence="3" key="2">
    <citation type="submission" date="2023-06" db="EMBL/GenBank/DDBJ databases">
        <authorList>
            <consortium name="Lawrence Berkeley National Laboratory"/>
            <person name="Haridas S."/>
            <person name="Hensen N."/>
            <person name="Bonometti L."/>
            <person name="Westerberg I."/>
            <person name="Brannstrom I.O."/>
            <person name="Guillou S."/>
            <person name="Cros-Aarteil S."/>
            <person name="Calhoun S."/>
            <person name="Kuo A."/>
            <person name="Mondo S."/>
            <person name="Pangilinan J."/>
            <person name="Riley R."/>
            <person name="Labutti K."/>
            <person name="Andreopoulos B."/>
            <person name="Lipzen A."/>
            <person name="Chen C."/>
            <person name="Yanf M."/>
            <person name="Daum C."/>
            <person name="Ng V."/>
            <person name="Clum A."/>
            <person name="Steindorff A."/>
            <person name="Ohm R."/>
            <person name="Martin F."/>
            <person name="Silar P."/>
            <person name="Natvig D."/>
            <person name="Lalanne C."/>
            <person name="Gautier V."/>
            <person name="Ament-Velasquez S.L."/>
            <person name="Kruys A."/>
            <person name="Hutchinson M.I."/>
            <person name="Powell A.J."/>
            <person name="Barry K."/>
            <person name="Miller A.N."/>
            <person name="Grigoriev I.V."/>
            <person name="Debuchy R."/>
            <person name="Gladieux P."/>
            <person name="Thoren M.H."/>
            <person name="Johannesson H."/>
        </authorList>
    </citation>
    <scope>NUCLEOTIDE SEQUENCE</scope>
    <source>
        <strain evidence="3">CBS 314.62</strain>
    </source>
</reference>
<evidence type="ECO:0000313" key="3">
    <source>
        <dbReference type="EMBL" id="KAK3687593.1"/>
    </source>
</evidence>
<dbReference type="PANTHER" id="PTHR35041">
    <property type="entry name" value="MEDIATOR OF RNA POLYMERASE II TRANSCRIPTION SUBUNIT 1"/>
    <property type="match status" value="1"/>
</dbReference>
<evidence type="ECO:0000256" key="1">
    <source>
        <dbReference type="SAM" id="MobiDB-lite"/>
    </source>
</evidence>
<feature type="region of interest" description="Disordered" evidence="1">
    <location>
        <begin position="79"/>
        <end position="176"/>
    </location>
</feature>
<feature type="compositionally biased region" description="Basic and acidic residues" evidence="1">
    <location>
        <begin position="1"/>
        <end position="15"/>
    </location>
</feature>
<keyword evidence="2" id="KW-0472">Membrane</keyword>